<accession>A0ABX6P3W0</accession>
<name>A0ABX6P3W0_9BURK</name>
<evidence type="ECO:0000256" key="1">
    <source>
        <dbReference type="SAM" id="MobiDB-lite"/>
    </source>
</evidence>
<protein>
    <submittedName>
        <fullName evidence="2">Uncharacterized protein</fullName>
    </submittedName>
</protein>
<keyword evidence="3" id="KW-1185">Reference proteome</keyword>
<sequence length="72" mass="7924">MTTSSGLPDLVATGSLHTRELDERGSTSPLRLVRAARTLASMRSGGLLRIVTRDEPSLREFRALATVKNFPW</sequence>
<proteinExistence type="predicted"/>
<reference evidence="2 3" key="1">
    <citation type="submission" date="2020-05" db="EMBL/GenBank/DDBJ databases">
        <title>Ramlibacter rhizophilus sp. nov., isolated from rhizosphere soil of national flower Mugunghwa from South Korea.</title>
        <authorList>
            <person name="Zheng-Fei Y."/>
            <person name="Huan T."/>
        </authorList>
    </citation>
    <scope>NUCLEOTIDE SEQUENCE [LARGE SCALE GENOMIC DNA]</scope>
    <source>
        <strain evidence="2 3">H242</strain>
    </source>
</reference>
<dbReference type="InterPro" id="IPR036868">
    <property type="entry name" value="TusA-like_sf"/>
</dbReference>
<gene>
    <name evidence="2" type="ORF">HK414_17455</name>
</gene>
<evidence type="ECO:0000313" key="2">
    <source>
        <dbReference type="EMBL" id="QJW84780.1"/>
    </source>
</evidence>
<dbReference type="EMBL" id="CP053418">
    <property type="protein sequence ID" value="QJW84780.1"/>
    <property type="molecule type" value="Genomic_DNA"/>
</dbReference>
<organism evidence="2 3">
    <name type="scientific">Ramlibacter terrae</name>
    <dbReference type="NCBI Taxonomy" id="2732511"/>
    <lineage>
        <taxon>Bacteria</taxon>
        <taxon>Pseudomonadati</taxon>
        <taxon>Pseudomonadota</taxon>
        <taxon>Betaproteobacteria</taxon>
        <taxon>Burkholderiales</taxon>
        <taxon>Comamonadaceae</taxon>
        <taxon>Ramlibacter</taxon>
    </lineage>
</organism>
<dbReference type="SUPFAM" id="SSF64307">
    <property type="entry name" value="SirA-like"/>
    <property type="match status" value="1"/>
</dbReference>
<dbReference type="Gene3D" id="3.30.110.40">
    <property type="entry name" value="TusA-like domain"/>
    <property type="match status" value="1"/>
</dbReference>
<feature type="region of interest" description="Disordered" evidence="1">
    <location>
        <begin position="1"/>
        <end position="24"/>
    </location>
</feature>
<evidence type="ECO:0000313" key="3">
    <source>
        <dbReference type="Proteomes" id="UP000500826"/>
    </source>
</evidence>
<dbReference type="Proteomes" id="UP000500826">
    <property type="component" value="Chromosome"/>
</dbReference>